<evidence type="ECO:0000256" key="4">
    <source>
        <dbReference type="PROSITE-ProRule" id="PRU00076"/>
    </source>
</evidence>
<keyword evidence="7" id="KW-1185">Reference proteome</keyword>
<keyword evidence="3 4" id="KW-1015">Disulfide bond</keyword>
<dbReference type="GeneTree" id="ENSGT00940000160615"/>
<protein>
    <recommendedName>
        <fullName evidence="5">EGF-like domain-containing protein</fullName>
    </recommendedName>
</protein>
<proteinExistence type="predicted"/>
<evidence type="ECO:0000256" key="3">
    <source>
        <dbReference type="ARBA" id="ARBA00023157"/>
    </source>
</evidence>
<dbReference type="PANTHER" id="PTHR12916:SF10">
    <property type="entry name" value="NEUROGENIC LOCUS NOTCH HOMOLOG PROTEIN 2 PRECURSOR"/>
    <property type="match status" value="1"/>
</dbReference>
<reference evidence="6" key="2">
    <citation type="submission" date="2025-08" db="UniProtKB">
        <authorList>
            <consortium name="Ensembl"/>
        </authorList>
    </citation>
    <scope>IDENTIFICATION</scope>
</reference>
<reference evidence="6" key="1">
    <citation type="submission" date="2019-06" db="EMBL/GenBank/DDBJ databases">
        <title>G10K-VGP Goodes thornscrub tortoise genome, primary haplotype.</title>
        <authorList>
            <person name="Murphy B."/>
            <person name="Edwards T."/>
            <person name="Rhie A."/>
            <person name="Koren S."/>
            <person name="Phillippy A."/>
            <person name="Fedrigo O."/>
            <person name="Haase B."/>
            <person name="Mountcastle J."/>
            <person name="Lewin H."/>
            <person name="Damas J."/>
            <person name="Howe K."/>
            <person name="Formenti G."/>
            <person name="Myers G."/>
            <person name="Durbin R."/>
            <person name="Jarvis E.D."/>
        </authorList>
    </citation>
    <scope>NUCLEOTIDE SEQUENCE [LARGE SCALE GENOMIC DNA]</scope>
</reference>
<evidence type="ECO:0000313" key="6">
    <source>
        <dbReference type="Ensembl" id="ENSGEVP00005017081.1"/>
    </source>
</evidence>
<feature type="disulfide bond" evidence="4">
    <location>
        <begin position="94"/>
        <end position="103"/>
    </location>
</feature>
<keyword evidence="2" id="KW-0677">Repeat</keyword>
<reference evidence="6" key="3">
    <citation type="submission" date="2025-09" db="UniProtKB">
        <authorList>
            <consortium name="Ensembl"/>
        </authorList>
    </citation>
    <scope>IDENTIFICATION</scope>
</reference>
<feature type="domain" description="EGF-like" evidence="5">
    <location>
        <begin position="68"/>
        <end position="104"/>
    </location>
</feature>
<dbReference type="Gene3D" id="2.10.25.10">
    <property type="entry name" value="Laminin"/>
    <property type="match status" value="3"/>
</dbReference>
<dbReference type="Ensembl" id="ENSGEVT00005017946.1">
    <property type="protein sequence ID" value="ENSGEVP00005017081.1"/>
    <property type="gene ID" value="ENSGEVG00005012115.1"/>
</dbReference>
<dbReference type="CDD" id="cd00054">
    <property type="entry name" value="EGF_CA"/>
    <property type="match status" value="2"/>
</dbReference>
<dbReference type="InterPro" id="IPR018097">
    <property type="entry name" value="EGF_Ca-bd_CS"/>
</dbReference>
<dbReference type="Proteomes" id="UP000694390">
    <property type="component" value="Chromosome 5"/>
</dbReference>
<feature type="domain" description="EGF-like" evidence="5">
    <location>
        <begin position="8"/>
        <end position="66"/>
    </location>
</feature>
<keyword evidence="1 4" id="KW-0245">EGF-like domain</keyword>
<dbReference type="OrthoDB" id="283575at2759"/>
<dbReference type="PRINTS" id="PR00010">
    <property type="entry name" value="EGFBLOOD"/>
</dbReference>
<dbReference type="GO" id="GO:0005112">
    <property type="term" value="F:Notch binding"/>
    <property type="evidence" value="ECO:0007669"/>
    <property type="project" value="TreeGrafter"/>
</dbReference>
<accession>A0A8C4WPD0</accession>
<dbReference type="InterPro" id="IPR049883">
    <property type="entry name" value="NOTCH1_EGF-like"/>
</dbReference>
<dbReference type="InterPro" id="IPR001881">
    <property type="entry name" value="EGF-like_Ca-bd_dom"/>
</dbReference>
<organism evidence="6 7">
    <name type="scientific">Gopherus evgoodei</name>
    <name type="common">Goodes thornscrub tortoise</name>
    <dbReference type="NCBI Taxonomy" id="1825980"/>
    <lineage>
        <taxon>Eukaryota</taxon>
        <taxon>Metazoa</taxon>
        <taxon>Chordata</taxon>
        <taxon>Craniata</taxon>
        <taxon>Vertebrata</taxon>
        <taxon>Euteleostomi</taxon>
        <taxon>Archelosauria</taxon>
        <taxon>Testudinata</taxon>
        <taxon>Testudines</taxon>
        <taxon>Cryptodira</taxon>
        <taxon>Durocryptodira</taxon>
        <taxon>Testudinoidea</taxon>
        <taxon>Testudinidae</taxon>
        <taxon>Gopherus</taxon>
    </lineage>
</organism>
<dbReference type="PROSITE" id="PS50026">
    <property type="entry name" value="EGF_3"/>
    <property type="match status" value="3"/>
</dbReference>
<dbReference type="SMART" id="SM00181">
    <property type="entry name" value="EGF"/>
    <property type="match status" value="3"/>
</dbReference>
<evidence type="ECO:0000256" key="2">
    <source>
        <dbReference type="ARBA" id="ARBA00022737"/>
    </source>
</evidence>
<dbReference type="FunFam" id="2.10.25.10:FF:000168">
    <property type="entry name" value="FAT atypical cadherin 4"/>
    <property type="match status" value="1"/>
</dbReference>
<dbReference type="FunFam" id="2.10.25.10:FF:000293">
    <property type="entry name" value="FAT atypical cadherin 4"/>
    <property type="match status" value="1"/>
</dbReference>
<dbReference type="PROSITE" id="PS00010">
    <property type="entry name" value="ASX_HYDROXYL"/>
    <property type="match status" value="2"/>
</dbReference>
<dbReference type="AlphaFoldDB" id="A0A8C4WPD0"/>
<dbReference type="PANTHER" id="PTHR12916">
    <property type="entry name" value="CYTOCHROME C OXIDASE POLYPEPTIDE VIC-2"/>
    <property type="match status" value="1"/>
</dbReference>
<dbReference type="InterPro" id="IPR000742">
    <property type="entry name" value="EGF"/>
</dbReference>
<name>A0A8C4WPD0_9SAUR</name>
<comment type="caution">
    <text evidence="4">Lacks conserved residue(s) required for the propagation of feature annotation.</text>
</comment>
<dbReference type="Pfam" id="PF07645">
    <property type="entry name" value="EGF_CA"/>
    <property type="match status" value="2"/>
</dbReference>
<dbReference type="PROSITE" id="PS00022">
    <property type="entry name" value="EGF_1"/>
    <property type="match status" value="2"/>
</dbReference>
<evidence type="ECO:0000256" key="1">
    <source>
        <dbReference type="ARBA" id="ARBA00022536"/>
    </source>
</evidence>
<feature type="domain" description="EGF-like" evidence="5">
    <location>
        <begin position="106"/>
        <end position="142"/>
    </location>
</feature>
<dbReference type="GO" id="GO:0005509">
    <property type="term" value="F:calcium ion binding"/>
    <property type="evidence" value="ECO:0007669"/>
    <property type="project" value="InterPro"/>
</dbReference>
<feature type="disulfide bond" evidence="4">
    <location>
        <begin position="56"/>
        <end position="65"/>
    </location>
</feature>
<dbReference type="SUPFAM" id="SSF57184">
    <property type="entry name" value="Growth factor receptor domain"/>
    <property type="match status" value="1"/>
</dbReference>
<dbReference type="SMART" id="SM00179">
    <property type="entry name" value="EGF_CA"/>
    <property type="match status" value="2"/>
</dbReference>
<dbReference type="GO" id="GO:0007219">
    <property type="term" value="P:Notch signaling pathway"/>
    <property type="evidence" value="ECO:0007669"/>
    <property type="project" value="TreeGrafter"/>
</dbReference>
<dbReference type="InterPro" id="IPR009030">
    <property type="entry name" value="Growth_fac_rcpt_cys_sf"/>
</dbReference>
<dbReference type="PROSITE" id="PS01187">
    <property type="entry name" value="EGF_CA"/>
    <property type="match status" value="2"/>
</dbReference>
<evidence type="ECO:0000313" key="7">
    <source>
        <dbReference type="Proteomes" id="UP000694390"/>
    </source>
</evidence>
<dbReference type="InterPro" id="IPR000152">
    <property type="entry name" value="EGF-type_Asp/Asn_hydroxyl_site"/>
</dbReference>
<dbReference type="FunFam" id="2.10.25.10:FF:000151">
    <property type="entry name" value="FAT atypical cadherin 4"/>
    <property type="match status" value="1"/>
</dbReference>
<dbReference type="PROSITE" id="PS01186">
    <property type="entry name" value="EGF_2"/>
    <property type="match status" value="2"/>
</dbReference>
<sequence length="217" mass="23807">QPGRKSVDHDSCVQSPCQNGGSCLRRLAVKPVLKSHESIPVIIMANEPLQPFVCRCMPGYDGNLCEIDIDECLPSPCHNDGTCHNLVGGFSCNCPDGFTGMACERDINECLSSPCKNGAVCQNFPGSFNCVCKTGYTGMIFLSFWNYSTSNEKVEISLKQHAAIPSGKWEFALCTATWEKRSTCVQSARAECCGRIKFTPPCAERKESLGMGHFWPF</sequence>
<evidence type="ECO:0000259" key="5">
    <source>
        <dbReference type="PROSITE" id="PS50026"/>
    </source>
</evidence>